<dbReference type="EMBL" id="CAEZST010000009">
    <property type="protein sequence ID" value="CAB4546464.1"/>
    <property type="molecule type" value="Genomic_DNA"/>
</dbReference>
<accession>A0A6J6C5X4</accession>
<dbReference type="Gene3D" id="1.10.10.2840">
    <property type="entry name" value="PucR C-terminal helix-turn-helix domain"/>
    <property type="match status" value="1"/>
</dbReference>
<organism evidence="4">
    <name type="scientific">freshwater metagenome</name>
    <dbReference type="NCBI Taxonomy" id="449393"/>
    <lineage>
        <taxon>unclassified sequences</taxon>
        <taxon>metagenomes</taxon>
        <taxon>ecological metagenomes</taxon>
    </lineage>
</organism>
<dbReference type="AlphaFoldDB" id="A0A6J6C5X4"/>
<reference evidence="4" key="1">
    <citation type="submission" date="2020-05" db="EMBL/GenBank/DDBJ databases">
        <authorList>
            <person name="Chiriac C."/>
            <person name="Salcher M."/>
            <person name="Ghai R."/>
            <person name="Kavagutti S V."/>
        </authorList>
    </citation>
    <scope>NUCLEOTIDE SEQUENCE</scope>
</reference>
<dbReference type="PANTHER" id="PTHR33744:SF7">
    <property type="entry name" value="PUCR FAMILY TRANSCRIPTIONAL REGULATOR"/>
    <property type="match status" value="1"/>
</dbReference>
<evidence type="ECO:0000259" key="2">
    <source>
        <dbReference type="Pfam" id="PF13556"/>
    </source>
</evidence>
<comment type="similarity">
    <text evidence="1">Belongs to the CdaR family.</text>
</comment>
<feature type="domain" description="PucR C-terminal helix-turn-helix" evidence="2">
    <location>
        <begin position="316"/>
        <end position="372"/>
    </location>
</feature>
<dbReference type="InterPro" id="IPR051448">
    <property type="entry name" value="CdaR-like_regulators"/>
</dbReference>
<name>A0A6J6C5X4_9ZZZZ</name>
<evidence type="ECO:0000313" key="4">
    <source>
        <dbReference type="EMBL" id="CAB4546464.1"/>
    </source>
</evidence>
<gene>
    <name evidence="4" type="ORF">UFOPK1503_00679</name>
</gene>
<dbReference type="InterPro" id="IPR042070">
    <property type="entry name" value="PucR_C-HTH_sf"/>
</dbReference>
<evidence type="ECO:0000256" key="1">
    <source>
        <dbReference type="ARBA" id="ARBA00006754"/>
    </source>
</evidence>
<proteinExistence type="inferred from homology"/>
<dbReference type="InterPro" id="IPR025736">
    <property type="entry name" value="PucR_C-HTH_dom"/>
</dbReference>
<dbReference type="PANTHER" id="PTHR33744">
    <property type="entry name" value="CARBOHYDRATE DIACID REGULATOR"/>
    <property type="match status" value="1"/>
</dbReference>
<sequence>MVTPKHLPWLRSIAGDLATATLSRLEETLPWYRDMPPARRAAVGNVAQSGISSFIQWYEDPTSQPWVAADVFAAAPRELLRSISLQETLQLIHVVVQMVEERVVAEHPELQEAVLRYSRDIAFSAADVYARAAEARGLWDARLEALVVDSIISGETSQEINSRVAALGWRADGQVAVLLGTRLESPDPDLIRKIARKLDGDVLIGVQGRRQVVVIGLLTHAENPNKKILEIALSLKDLFGAGDLMLGPTVAAVSDSARSAKAALAALSVAASREGLTRPTLADDLLPERMLAGDQLAKQTLINSYYLPLVSGSQDLLTTLRAYLEHGGSLEATAKSLFVHANTVRYRLRRIQELIGEDVTDARVAFVVQTAIVVGLISDTESGVRR</sequence>
<dbReference type="Pfam" id="PF13556">
    <property type="entry name" value="HTH_30"/>
    <property type="match status" value="1"/>
</dbReference>
<protein>
    <submittedName>
        <fullName evidence="4">Unannotated protein</fullName>
    </submittedName>
</protein>
<dbReference type="Pfam" id="PF17853">
    <property type="entry name" value="GGDEF_2"/>
    <property type="match status" value="1"/>
</dbReference>
<evidence type="ECO:0000259" key="3">
    <source>
        <dbReference type="Pfam" id="PF17853"/>
    </source>
</evidence>
<feature type="domain" description="CdaR GGDEF-like" evidence="3">
    <location>
        <begin position="154"/>
        <end position="269"/>
    </location>
</feature>
<dbReference type="InterPro" id="IPR041522">
    <property type="entry name" value="CdaR_GGDEF"/>
</dbReference>